<evidence type="ECO:0000313" key="2">
    <source>
        <dbReference type="Proteomes" id="UP001162992"/>
    </source>
</evidence>
<gene>
    <name evidence="1" type="ORF">O6H91_11G004400</name>
</gene>
<reference evidence="2" key="1">
    <citation type="journal article" date="2024" name="Proc. Natl. Acad. Sci. U.S.A.">
        <title>Extraordinary preservation of gene collinearity over three hundred million years revealed in homosporous lycophytes.</title>
        <authorList>
            <person name="Li C."/>
            <person name="Wickell D."/>
            <person name="Kuo L.Y."/>
            <person name="Chen X."/>
            <person name="Nie B."/>
            <person name="Liao X."/>
            <person name="Peng D."/>
            <person name="Ji J."/>
            <person name="Jenkins J."/>
            <person name="Williams M."/>
            <person name="Shu S."/>
            <person name="Plott C."/>
            <person name="Barry K."/>
            <person name="Rajasekar S."/>
            <person name="Grimwood J."/>
            <person name="Han X."/>
            <person name="Sun S."/>
            <person name="Hou Z."/>
            <person name="He W."/>
            <person name="Dai G."/>
            <person name="Sun C."/>
            <person name="Schmutz J."/>
            <person name="Leebens-Mack J.H."/>
            <person name="Li F.W."/>
            <person name="Wang L."/>
        </authorList>
    </citation>
    <scope>NUCLEOTIDE SEQUENCE [LARGE SCALE GENOMIC DNA]</scope>
    <source>
        <strain evidence="2">cv. PW_Plant_1</strain>
    </source>
</reference>
<organism evidence="1 2">
    <name type="scientific">Diphasiastrum complanatum</name>
    <name type="common">Issler's clubmoss</name>
    <name type="synonym">Lycopodium complanatum</name>
    <dbReference type="NCBI Taxonomy" id="34168"/>
    <lineage>
        <taxon>Eukaryota</taxon>
        <taxon>Viridiplantae</taxon>
        <taxon>Streptophyta</taxon>
        <taxon>Embryophyta</taxon>
        <taxon>Tracheophyta</taxon>
        <taxon>Lycopodiopsida</taxon>
        <taxon>Lycopodiales</taxon>
        <taxon>Lycopodiaceae</taxon>
        <taxon>Lycopodioideae</taxon>
        <taxon>Diphasiastrum</taxon>
    </lineage>
</organism>
<keyword evidence="2" id="KW-1185">Reference proteome</keyword>
<comment type="caution">
    <text evidence="1">The sequence shown here is derived from an EMBL/GenBank/DDBJ whole genome shotgun (WGS) entry which is preliminary data.</text>
</comment>
<dbReference type="Proteomes" id="UP001162992">
    <property type="component" value="Chromosome 11"/>
</dbReference>
<accession>A0ACC2C5V0</accession>
<protein>
    <submittedName>
        <fullName evidence="1">Uncharacterized protein</fullName>
    </submittedName>
</protein>
<name>A0ACC2C5V0_DIPCM</name>
<proteinExistence type="predicted"/>
<sequence>MAAKYWILLLVLQLLVVETMVLADAQPLEKSLGKDDSDQEAVEEEIIASLEKAQQSLQMADTVRATIGNCKAAISTAVGALDTVEMYLLQYQYTQSISKLSNIKRSLSECNSALAVSNATTKIDEADELLAWLVGKSPKTIEDRFQPSNNINSLEDNSYTGKEVCIPDGTRCQFSECGQGKKLASCAFGFASGVTGGTKGQDYVVTSPDDNPKSPEPGTLRYAVGLGGNDNGGVWIKFGRDMEIVLKEMLWVRSSTTIDGRGVNVSITGRNIVLGGITNVILHNFQISSLGESDTVHIFSGSTKIWVDHLTSFDAKLGLISVLQGSTDVTISNSFLKNPNFNMLLGASDADLEDKIMRVTVFRNWFKDSMQRMPHCRWGLCHVINNLFTNWGYYAIGARVHAKVVSENNVFIAGRRTEVTPWFEGITSEFDSTATIQSTHDLLLNGTTFHQFRGAGTLTASPYQTTSFYPPVHPTGTLPALVQSCSGALFGKKLQQCLLPSF</sequence>
<evidence type="ECO:0000313" key="1">
    <source>
        <dbReference type="EMBL" id="KAJ7537393.1"/>
    </source>
</evidence>
<dbReference type="EMBL" id="CM055102">
    <property type="protein sequence ID" value="KAJ7537393.1"/>
    <property type="molecule type" value="Genomic_DNA"/>
</dbReference>